<comment type="caution">
    <text evidence="2">The sequence shown here is derived from an EMBL/GenBank/DDBJ whole genome shotgun (WGS) entry which is preliminary data.</text>
</comment>
<gene>
    <name evidence="2" type="ORF">RRG08_019388</name>
</gene>
<protein>
    <submittedName>
        <fullName evidence="2">Uncharacterized protein</fullName>
    </submittedName>
</protein>
<sequence>MLPRHNNSVIPISYSISSLPRLFEWLPTRTKETSSANVSSSVHCDSLETESGNSTEQNSVFSIALNSLSQKVAELPHENSLEVNTDKTLKKQNTECQQDDRVNVPSHSATRNIPLTSKYASRLDNKQGLRVDRSENPSKHKMSYLKESGVHSFSEKIECSADVYQITDSSIATPNKCLQNESPARTNLVEHGVRIPAQIDPSVLSCHDAVEAANQRGKARELCATSTVQREQTRIGFAHTAEIFPLPKSAKKEHQDKHSFAFDSNPQMDWDDELLVDVHDNYLKPNDNNPCDESVYFCARDFQNSSRLSLQVYLVSKQILNSTIEEDEYSSDQNDFNVENSIKNETLNFKEALFSTRTTENGHSVSGDIDNTPVLLHLKGKAITNEKQENHMDKYDRSVNILDKKYQEKKIKELSREDTAARTGDASKDMLSSTVDDTSTATFALDEAINFQENEPRDACLDPKMPCHTAPLSSTTAESLTLENLSLSHNGVSPDSPNITLRASATAEQNEIVRPGELARPSHNSNFNANYSRSTLERNSQRKGWRRRTQYTLVLLCSWLPP</sequence>
<keyword evidence="3" id="KW-1185">Reference proteome</keyword>
<proteinExistence type="predicted"/>
<evidence type="ECO:0000256" key="1">
    <source>
        <dbReference type="SAM" id="MobiDB-lite"/>
    </source>
</evidence>
<evidence type="ECO:0000313" key="2">
    <source>
        <dbReference type="EMBL" id="KAK3775012.1"/>
    </source>
</evidence>
<feature type="region of interest" description="Disordered" evidence="1">
    <location>
        <begin position="518"/>
        <end position="543"/>
    </location>
</feature>
<reference evidence="2" key="1">
    <citation type="journal article" date="2023" name="G3 (Bethesda)">
        <title>A reference genome for the long-term kleptoplast-retaining sea slug Elysia crispata morphotype clarki.</title>
        <authorList>
            <person name="Eastman K.E."/>
            <person name="Pendleton A.L."/>
            <person name="Shaikh M.A."/>
            <person name="Suttiyut T."/>
            <person name="Ogas R."/>
            <person name="Tomko P."/>
            <person name="Gavelis G."/>
            <person name="Widhalm J.R."/>
            <person name="Wisecaver J.H."/>
        </authorList>
    </citation>
    <scope>NUCLEOTIDE SEQUENCE</scope>
    <source>
        <strain evidence="2">ECLA1</strain>
    </source>
</reference>
<name>A0AAE0ZTB0_9GAST</name>
<dbReference type="Proteomes" id="UP001283361">
    <property type="component" value="Unassembled WGS sequence"/>
</dbReference>
<organism evidence="2 3">
    <name type="scientific">Elysia crispata</name>
    <name type="common">lettuce slug</name>
    <dbReference type="NCBI Taxonomy" id="231223"/>
    <lineage>
        <taxon>Eukaryota</taxon>
        <taxon>Metazoa</taxon>
        <taxon>Spiralia</taxon>
        <taxon>Lophotrochozoa</taxon>
        <taxon>Mollusca</taxon>
        <taxon>Gastropoda</taxon>
        <taxon>Heterobranchia</taxon>
        <taxon>Euthyneura</taxon>
        <taxon>Panpulmonata</taxon>
        <taxon>Sacoglossa</taxon>
        <taxon>Placobranchoidea</taxon>
        <taxon>Plakobranchidae</taxon>
        <taxon>Elysia</taxon>
    </lineage>
</organism>
<accession>A0AAE0ZTB0</accession>
<feature type="compositionally biased region" description="Polar residues" evidence="1">
    <location>
        <begin position="522"/>
        <end position="534"/>
    </location>
</feature>
<dbReference type="EMBL" id="JAWDGP010003365">
    <property type="protein sequence ID" value="KAK3775012.1"/>
    <property type="molecule type" value="Genomic_DNA"/>
</dbReference>
<dbReference type="AlphaFoldDB" id="A0AAE0ZTB0"/>
<evidence type="ECO:0000313" key="3">
    <source>
        <dbReference type="Proteomes" id="UP001283361"/>
    </source>
</evidence>
<feature type="region of interest" description="Disordered" evidence="1">
    <location>
        <begin position="34"/>
        <end position="56"/>
    </location>
</feature>